<dbReference type="EMBL" id="NKYE01000005">
    <property type="protein sequence ID" value="OZM73284.1"/>
    <property type="molecule type" value="Genomic_DNA"/>
</dbReference>
<dbReference type="InterPro" id="IPR020806">
    <property type="entry name" value="PKS_PP-bd"/>
</dbReference>
<dbReference type="NCBIfam" id="TIGR01720">
    <property type="entry name" value="NRPS-para261"/>
    <property type="match status" value="1"/>
</dbReference>
<dbReference type="GO" id="GO:0043041">
    <property type="term" value="P:amino acid activation for nonribosomal peptide biosynthetic process"/>
    <property type="evidence" value="ECO:0007669"/>
    <property type="project" value="TreeGrafter"/>
</dbReference>
<keyword evidence="3" id="KW-0596">Phosphopantetheine</keyword>
<dbReference type="InterPro" id="IPR025110">
    <property type="entry name" value="AMP-bd_C"/>
</dbReference>
<dbReference type="CDD" id="cd19543">
    <property type="entry name" value="DCL_NRPS"/>
    <property type="match status" value="1"/>
</dbReference>
<gene>
    <name evidence="9" type="ORF">CFN78_10525</name>
</gene>
<dbReference type="Gene3D" id="3.30.559.30">
    <property type="entry name" value="Nonribosomal peptide synthetase, condensation domain"/>
    <property type="match status" value="3"/>
</dbReference>
<dbReference type="GO" id="GO:0017000">
    <property type="term" value="P:antibiotic biosynthetic process"/>
    <property type="evidence" value="ECO:0007669"/>
    <property type="project" value="UniProtKB-KW"/>
</dbReference>
<dbReference type="SUPFAM" id="SSF47336">
    <property type="entry name" value="ACP-like"/>
    <property type="match status" value="3"/>
</dbReference>
<dbReference type="PANTHER" id="PTHR45527">
    <property type="entry name" value="NONRIBOSOMAL PEPTIDE SYNTHETASE"/>
    <property type="match status" value="1"/>
</dbReference>
<evidence type="ECO:0000256" key="1">
    <source>
        <dbReference type="ARBA" id="ARBA00001957"/>
    </source>
</evidence>
<feature type="domain" description="Carrier" evidence="8">
    <location>
        <begin position="3066"/>
        <end position="3141"/>
    </location>
</feature>
<feature type="domain" description="Carrier" evidence="8">
    <location>
        <begin position="1575"/>
        <end position="1649"/>
    </location>
</feature>
<dbReference type="CDD" id="cd12117">
    <property type="entry name" value="A_NRPS_Srf_like"/>
    <property type="match status" value="2"/>
</dbReference>
<dbReference type="GO" id="GO:0031177">
    <property type="term" value="F:phosphopantetheine binding"/>
    <property type="evidence" value="ECO:0007669"/>
    <property type="project" value="InterPro"/>
</dbReference>
<evidence type="ECO:0000256" key="4">
    <source>
        <dbReference type="ARBA" id="ARBA00022553"/>
    </source>
</evidence>
<dbReference type="InterPro" id="IPR010071">
    <property type="entry name" value="AA_adenyl_dom"/>
</dbReference>
<dbReference type="GO" id="GO:0008610">
    <property type="term" value="P:lipid biosynthetic process"/>
    <property type="evidence" value="ECO:0007669"/>
    <property type="project" value="UniProtKB-ARBA"/>
</dbReference>
<dbReference type="Pfam" id="PF00550">
    <property type="entry name" value="PP-binding"/>
    <property type="match status" value="3"/>
</dbReference>
<dbReference type="Pfam" id="PF00668">
    <property type="entry name" value="Condensation"/>
    <property type="match status" value="3"/>
</dbReference>
<dbReference type="InterPro" id="IPR009081">
    <property type="entry name" value="PP-bd_ACP"/>
</dbReference>
<feature type="region of interest" description="Disordered" evidence="7">
    <location>
        <begin position="501"/>
        <end position="521"/>
    </location>
</feature>
<protein>
    <submittedName>
        <fullName evidence="9">Non-ribosomal peptide synthetase</fullName>
    </submittedName>
</protein>
<dbReference type="PROSITE" id="PS50075">
    <property type="entry name" value="CARRIER"/>
    <property type="match status" value="3"/>
</dbReference>
<dbReference type="InParanoid" id="A0A263D471"/>
<dbReference type="InterPro" id="IPR001242">
    <property type="entry name" value="Condensation_dom"/>
</dbReference>
<comment type="cofactor">
    <cofactor evidence="1">
        <name>pantetheine 4'-phosphate</name>
        <dbReference type="ChEBI" id="CHEBI:47942"/>
    </cofactor>
</comment>
<dbReference type="Gene3D" id="3.40.50.980">
    <property type="match status" value="6"/>
</dbReference>
<dbReference type="NCBIfam" id="TIGR01733">
    <property type="entry name" value="AA-adenyl-dom"/>
    <property type="match status" value="3"/>
</dbReference>
<evidence type="ECO:0000256" key="6">
    <source>
        <dbReference type="ARBA" id="ARBA00023194"/>
    </source>
</evidence>
<dbReference type="InterPro" id="IPR010060">
    <property type="entry name" value="NRPS_synth"/>
</dbReference>
<dbReference type="InterPro" id="IPR036736">
    <property type="entry name" value="ACP-like_sf"/>
</dbReference>
<dbReference type="SMART" id="SM00823">
    <property type="entry name" value="PKS_PP"/>
    <property type="match status" value="3"/>
</dbReference>
<dbReference type="InterPro" id="IPR006162">
    <property type="entry name" value="Ppantetheine_attach_site"/>
</dbReference>
<evidence type="ECO:0000256" key="7">
    <source>
        <dbReference type="SAM" id="MobiDB-lite"/>
    </source>
</evidence>
<evidence type="ECO:0000256" key="2">
    <source>
        <dbReference type="ARBA" id="ARBA00006432"/>
    </source>
</evidence>
<dbReference type="SUPFAM" id="SSF52777">
    <property type="entry name" value="CoA-dependent acyltransferases"/>
    <property type="match status" value="6"/>
</dbReference>
<dbReference type="FunFam" id="3.30.300.30:FF:000010">
    <property type="entry name" value="Enterobactin synthetase component F"/>
    <property type="match status" value="1"/>
</dbReference>
<dbReference type="CDD" id="cd19534">
    <property type="entry name" value="E_NRPS"/>
    <property type="match status" value="1"/>
</dbReference>
<evidence type="ECO:0000256" key="5">
    <source>
        <dbReference type="ARBA" id="ARBA00022737"/>
    </source>
</evidence>
<dbReference type="Gene3D" id="2.30.38.10">
    <property type="entry name" value="Luciferase, Domain 3"/>
    <property type="match status" value="3"/>
</dbReference>
<dbReference type="GO" id="GO:0005737">
    <property type="term" value="C:cytoplasm"/>
    <property type="evidence" value="ECO:0007669"/>
    <property type="project" value="TreeGrafter"/>
</dbReference>
<dbReference type="InterPro" id="IPR045851">
    <property type="entry name" value="AMP-bd_C_sf"/>
</dbReference>
<dbReference type="OrthoDB" id="2472181at2"/>
<evidence type="ECO:0000259" key="8">
    <source>
        <dbReference type="PROSITE" id="PS50075"/>
    </source>
</evidence>
<feature type="domain" description="Carrier" evidence="8">
    <location>
        <begin position="519"/>
        <end position="594"/>
    </location>
</feature>
<dbReference type="FunFam" id="3.40.50.12780:FF:000012">
    <property type="entry name" value="Non-ribosomal peptide synthetase"/>
    <property type="match status" value="1"/>
</dbReference>
<keyword evidence="10" id="KW-1185">Reference proteome</keyword>
<proteinExistence type="inferred from homology"/>
<dbReference type="Pfam" id="PF00501">
    <property type="entry name" value="AMP-binding"/>
    <property type="match status" value="3"/>
</dbReference>
<dbReference type="InterPro" id="IPR023213">
    <property type="entry name" value="CAT-like_dom_sf"/>
</dbReference>
<dbReference type="FunFam" id="1.10.1200.10:FF:000005">
    <property type="entry name" value="Nonribosomal peptide synthetase 1"/>
    <property type="match status" value="3"/>
</dbReference>
<evidence type="ECO:0000313" key="9">
    <source>
        <dbReference type="EMBL" id="OZM73284.1"/>
    </source>
</evidence>
<comment type="caution">
    <text evidence="9">The sequence shown here is derived from an EMBL/GenBank/DDBJ whole genome shotgun (WGS) entry which is preliminary data.</text>
</comment>
<dbReference type="CDD" id="cd19531">
    <property type="entry name" value="LCL_NRPS-like"/>
    <property type="match status" value="1"/>
</dbReference>
<comment type="similarity">
    <text evidence="2">Belongs to the ATP-dependent AMP-binding enzyme family.</text>
</comment>
<sequence>MIPEVPAVAEITSPADGSDVAITGLFEAQVATRPESVALIHGASSWTYRELDARANQLARLLAEWGAGPEKVIAVMVPRGPDFVIGVLGILKAGAAYLPIDPAYPAERVSYILDDAAPELCLCTEESAVLVPDRLARLTSPDTSGYPTAALTDSDRRCPLSPEHPAYVIYTSGSTGRPKGVVVTHTGIPSFVTMRERFHLSETSRVLQFASIGFDAAVWEIFGPLLAGGALVTAPPEDLVPGAALADLLRRQQVSHATLPPTALTVMSPSDVSTGVSILVAGEASSGESVARWSAGRHMVNAYGPTETTVCATVSEALSGSGTPVMGDALSGVRVQVLDDDLRAVPPDSVGELYVSGNGLARGYWNRLGVTAARFVADPAGPAGSRMYRTGDLVRTRSDGEIEFVGRVDGQVKIRGFRIETGEIEAVLSGYPGVAQVAVAAKGDGAEGKRLVCYISPATLARESTGMQDFLSTVLPQYMVPGFFVGVDDFALTPHGKLDKAALPEPAMDGPGDEGGSSAPWTETERTLAEIWSSVLGVERIGRTDRFFALGGDSIRGIRALTRAMDSFGVELAPRMLFEAQTVESMAAIVDELRGFATRMSIAPADRGSPLPMSFAQERLWFLHQFDSGGYDYNVCGGLRLTGDLDPRAMEISLELLVTRHEILRTTFDTVDGRGVQVVRPVGDFALPQRDLSLLPEREREAEYRSEVRAELVRRFDLHEGPVFRALLLRLTNEEHVLVFSAHHIVTDGSSIGIMIDELCRDYASVVCGEHAESEPEPLHYADFAAWQRSTWTDETVDGHLGYWRSQLDGIGTLNLAADHPRPAVRTAAGAVHHVEIPPGTAAGLRRLGDSADATLFMTLTAATTLLLRQYSGQNDIAVGTVTAGRNHAELEKMLGFFINTVVVRSTVDESETFVNFLREVRGTVLEAFAHQEVPFERLVEQVQRDRDTSRTPVYQAMVMMQDAWISHADAGGLRVENANLPTYSCITDLTFEFGERDGRLRVSIGYSTDLFEAETITRMAGNLATLLDGIAADEGAVMPIRELPNLSDEERRLVVSDWNGPERSYPAGEGLHELFAGVAAEFPDSPALRYELGWMTYAELDGRANQVAHELLARDVAPGEVVGLRAARGPELVVGLLGILKAGAAYLPLEPGLPAERARYFLAETGARQVVATDKLDVPSAQVGVVEVESDEVGSRPRSRPEVHAGGSQLACVLYTSGSTGRPKGVLCTHRSVARALCGTDFLDLGPGQVVLQCMPLSWDGLPLELWSALLHGGCAVLYQDETVDAEKISELVTSLGINTLCLPAGLFNVLAEAYPQVLGATGQVIIGGDVAAIALLRTTLERYPGLRLVNGYGPVESMIVATTHEIVPADVAQARTLVPIGRPIPNTTAYVLGDDLRPMPAGVVGELYVGGDGLAHGYLNRPDLTAERFVADPCGRAGARLYRTGDLARWNVAGNLEFFGRVDRQVKLRGHRIEPEEVAAALTECPGVRRAVVTVREDVPGAKRLVGYLVLEKSALTGTAGLRRLLADRLPDYLIPASYVVLDAIPLTRNGKVDFGALPIPGPDEDTDGGYVAPLDDVEQTLSDIWSEVLGVEHVGTRDNFFDLGGDSILSLRVVAAARQRGIAVTSKDLFVRQTVGDLAGTVRAVELFVPGEADGPAELLPVQEWFLGNHPVHPERFSQWARIDLLDAIDVDALRAALRSLVRSHESLRLRLCRQDGVDDPSQDVLEHDFDPLVVVAPGEEHDPWGGFDLAAGKLFRAVLREPGELLLVAHHLVVDAVSWRILLEDLGNAYTTAVAGAELVERPPGTTYRAWARRLASDADEGVFDDEIGYWRGTGSRTPVPVDFPARQEENTVASARTVSVRLGREQTDALLRSVPATYRTQINDVLLTAFGRVLAEWTGNRRVGLDLEGHGREEHAEGLDVSSSVGWFTTVFPVDLVIDEPEIGDLLRSVKEQLRGVPRRGLGYGVLRRARRVEERRSEISFNYLGQWGESALGGDLFDSASLRLGLDQHPGHARLHVLDLTASVHGGELELAVTYSDRLHREQTVRRLAEATLSELRRIVRHCADPGAGGCSPSDFPLAGLDQPALDRLLGNAKDIQDVYPLTPMQSGMLFHTLAEPDTGVYSTQVTFVVEGVTDLDLFAEAWRRTVARLEILRSSVVWEGVPEPMQVVHRDPRLPIRRLDWSGLSFAQRESELTEYLVEDRAESIDLTEAPLLRIALIRLSGEEVRVVQTAHHILLDGWSTQQMMAELFAHYGELADGQPAVHPSRRPYRDYLEWLAEQDENAAREHWSAALAGLAERTRLPFDTHPIREHRTRSVEHVRSSLSADTSALVKEFARKNRLTVNTVVQGAWALLLSRHAGQRDVCFGATQSGRQADLDGVDSIVGLFINTVPVRVQVDSQQTPANWLTQLQRTQVESRAFEHTSLSLVQSCSEIEQGGLFDSIVVFENYPVDRDAAARHGLHLREVNSHESTNYPLNLISYLDEELSFLLTYDSDLFEPGTVERMVDHLIRLLEGIAEDNARSVAQLPMLTKREVRAVTEDWVDTKVAYPAERGVHELFSQQAGRTPDATALVIEDHTLSYRELELRSNRLAHQLIDAGIDRDDLVGLLLPRGIDMVIGMLAIMKAGGAYIAIDPAFPDERIRAILGDTAAPVVVTNEQLRAKAGCMGARVTCVDTHAAAIAARPSEPPCRPTSPDQLACVMFTSGSTGAPKGVQHPHRSTVRTFFGPDFLEFGPDEVFLQYSPVSWDAISLELWGALLHGATSVLVPSQAPGLDAVVSLIKRHRVTALWLSAGLFNVLVDDFPEVFAVVRQVATGGEAASPGHIRKARARFPKLRLAHCCGPVESMVFAASYLVPAEGSSGALIPVGRPLANTRFYVLDADLRITPPGVAGEWYIAGDGLARNYLGRPDLTSERFVANPFGPPGSRLYRTGDLVRWRTDGLLEMLGRADEQMKIRGFRIEPGEIESVLVRYSAVAQAAVTVREDQPGTKRLVAYVVLRDEAGFVVSEAKDFLGELLPGHLVPAVFVVLESLPLTTNGKVDRRSLPVPEGRLETEVEYMAPRTETESALTRLWERLLGVSEVGVEDNFFRLGGDSISAVKAISRIRDEFDVELSPRVLFDSPTVAALGRVVEDEILAQIEKSLVE</sequence>
<name>A0A263D471_9PSEU</name>
<keyword evidence="6" id="KW-0045">Antibiotic biosynthesis</keyword>
<accession>A0A263D471</accession>
<dbReference type="Pfam" id="PF13193">
    <property type="entry name" value="AMP-binding_C"/>
    <property type="match status" value="3"/>
</dbReference>
<reference evidence="9 10" key="1">
    <citation type="submission" date="2017-07" db="EMBL/GenBank/DDBJ databases">
        <title>Amycolatopsis antarcticus sp. nov., isolated from the surface of an Antarcticus brown macroalga.</title>
        <authorList>
            <person name="Wang J."/>
            <person name="Leiva S."/>
            <person name="Huang J."/>
            <person name="Huang Y."/>
        </authorList>
    </citation>
    <scope>NUCLEOTIDE SEQUENCE [LARGE SCALE GENOMIC DNA]</scope>
    <source>
        <strain evidence="9 10">AU-G6</strain>
    </source>
</reference>
<dbReference type="NCBIfam" id="NF003417">
    <property type="entry name" value="PRK04813.1"/>
    <property type="match status" value="3"/>
</dbReference>
<organism evidence="9 10">
    <name type="scientific">Amycolatopsis antarctica</name>
    <dbReference type="NCBI Taxonomy" id="1854586"/>
    <lineage>
        <taxon>Bacteria</taxon>
        <taxon>Bacillati</taxon>
        <taxon>Actinomycetota</taxon>
        <taxon>Actinomycetes</taxon>
        <taxon>Pseudonocardiales</taxon>
        <taxon>Pseudonocardiaceae</taxon>
        <taxon>Amycolatopsis</taxon>
    </lineage>
</organism>
<dbReference type="Gene3D" id="3.30.300.30">
    <property type="match status" value="3"/>
</dbReference>
<dbReference type="GO" id="GO:0003824">
    <property type="term" value="F:catalytic activity"/>
    <property type="evidence" value="ECO:0007669"/>
    <property type="project" value="InterPro"/>
</dbReference>
<keyword evidence="4" id="KW-0597">Phosphoprotein</keyword>
<dbReference type="PANTHER" id="PTHR45527:SF1">
    <property type="entry name" value="FATTY ACID SYNTHASE"/>
    <property type="match status" value="1"/>
</dbReference>
<dbReference type="Gene3D" id="1.10.1200.10">
    <property type="entry name" value="ACP-like"/>
    <property type="match status" value="3"/>
</dbReference>
<dbReference type="Gene3D" id="3.30.559.10">
    <property type="entry name" value="Chloramphenicol acetyltransferase-like domain"/>
    <property type="match status" value="3"/>
</dbReference>
<dbReference type="SUPFAM" id="SSF56801">
    <property type="entry name" value="Acetyl-CoA synthetase-like"/>
    <property type="match status" value="3"/>
</dbReference>
<keyword evidence="5" id="KW-0677">Repeat</keyword>
<dbReference type="Proteomes" id="UP000242444">
    <property type="component" value="Unassembled WGS sequence"/>
</dbReference>
<evidence type="ECO:0000256" key="3">
    <source>
        <dbReference type="ARBA" id="ARBA00022450"/>
    </source>
</evidence>
<dbReference type="InterPro" id="IPR000873">
    <property type="entry name" value="AMP-dep_synth/lig_dom"/>
</dbReference>
<dbReference type="FunFam" id="3.40.50.980:FF:000001">
    <property type="entry name" value="Non-ribosomal peptide synthetase"/>
    <property type="match status" value="3"/>
</dbReference>
<dbReference type="InterPro" id="IPR020845">
    <property type="entry name" value="AMP-binding_CS"/>
</dbReference>
<dbReference type="FunFam" id="2.30.38.10:FF:000001">
    <property type="entry name" value="Non-ribosomal peptide synthetase PvdI"/>
    <property type="match status" value="2"/>
</dbReference>
<dbReference type="PROSITE" id="PS00012">
    <property type="entry name" value="PHOSPHOPANTETHEINE"/>
    <property type="match status" value="3"/>
</dbReference>
<evidence type="ECO:0000313" key="10">
    <source>
        <dbReference type="Proteomes" id="UP000242444"/>
    </source>
</evidence>
<dbReference type="GO" id="GO:0044550">
    <property type="term" value="P:secondary metabolite biosynthetic process"/>
    <property type="evidence" value="ECO:0007669"/>
    <property type="project" value="UniProtKB-ARBA"/>
</dbReference>
<dbReference type="PROSITE" id="PS00455">
    <property type="entry name" value="AMP_BINDING"/>
    <property type="match status" value="3"/>
</dbReference>